<dbReference type="SMART" id="SM01321">
    <property type="entry name" value="Y1_Tnp"/>
    <property type="match status" value="1"/>
</dbReference>
<comment type="caution">
    <text evidence="2">The sequence shown here is derived from an EMBL/GenBank/DDBJ whole genome shotgun (WGS) entry which is preliminary data.</text>
</comment>
<keyword evidence="3" id="KW-1185">Reference proteome</keyword>
<accession>A0A2S6I1G6</accession>
<dbReference type="AlphaFoldDB" id="A0A2S6I1G6"/>
<dbReference type="EMBL" id="PTJC01000007">
    <property type="protein sequence ID" value="PPK84792.1"/>
    <property type="molecule type" value="Genomic_DNA"/>
</dbReference>
<dbReference type="PANTHER" id="PTHR34322:SF2">
    <property type="entry name" value="TRANSPOSASE IS200-LIKE DOMAIN-CONTAINING PROTEIN"/>
    <property type="match status" value="1"/>
</dbReference>
<evidence type="ECO:0000259" key="1">
    <source>
        <dbReference type="SMART" id="SM01321"/>
    </source>
</evidence>
<dbReference type="GO" id="GO:0006313">
    <property type="term" value="P:DNA transposition"/>
    <property type="evidence" value="ECO:0007669"/>
    <property type="project" value="InterPro"/>
</dbReference>
<evidence type="ECO:0000313" key="3">
    <source>
        <dbReference type="Proteomes" id="UP000237662"/>
    </source>
</evidence>
<protein>
    <submittedName>
        <fullName evidence="2">Putative transposase</fullName>
    </submittedName>
</protein>
<dbReference type="SUPFAM" id="SSF143422">
    <property type="entry name" value="Transposase IS200-like"/>
    <property type="match status" value="1"/>
</dbReference>
<evidence type="ECO:0000313" key="2">
    <source>
        <dbReference type="EMBL" id="PPK84792.1"/>
    </source>
</evidence>
<dbReference type="Proteomes" id="UP000237662">
    <property type="component" value="Unassembled WGS sequence"/>
</dbReference>
<dbReference type="GO" id="GO:0004803">
    <property type="term" value="F:transposase activity"/>
    <property type="evidence" value="ECO:0007669"/>
    <property type="project" value="InterPro"/>
</dbReference>
<organism evidence="2 3">
    <name type="scientific">Neolewinella xylanilytica</name>
    <dbReference type="NCBI Taxonomy" id="1514080"/>
    <lineage>
        <taxon>Bacteria</taxon>
        <taxon>Pseudomonadati</taxon>
        <taxon>Bacteroidota</taxon>
        <taxon>Saprospiria</taxon>
        <taxon>Saprospirales</taxon>
        <taxon>Lewinellaceae</taxon>
        <taxon>Neolewinella</taxon>
    </lineage>
</organism>
<dbReference type="InterPro" id="IPR036515">
    <property type="entry name" value="Transposase_17_sf"/>
</dbReference>
<dbReference type="OrthoDB" id="9788881at2"/>
<dbReference type="InterPro" id="IPR002686">
    <property type="entry name" value="Transposase_17"/>
</dbReference>
<proteinExistence type="predicted"/>
<reference evidence="2 3" key="1">
    <citation type="submission" date="2018-02" db="EMBL/GenBank/DDBJ databases">
        <title>Genomic Encyclopedia of Archaeal and Bacterial Type Strains, Phase II (KMG-II): from individual species to whole genera.</title>
        <authorList>
            <person name="Goeker M."/>
        </authorList>
    </citation>
    <scope>NUCLEOTIDE SEQUENCE [LARGE SCALE GENOMIC DNA]</scope>
    <source>
        <strain evidence="2 3">DSM 29526</strain>
    </source>
</reference>
<dbReference type="Gene3D" id="3.30.70.1290">
    <property type="entry name" value="Transposase IS200-like"/>
    <property type="match status" value="1"/>
</dbReference>
<dbReference type="RefSeq" id="WP_104421509.1">
    <property type="nucleotide sequence ID" value="NZ_PTJC01000007.1"/>
</dbReference>
<feature type="domain" description="Transposase IS200-like" evidence="1">
    <location>
        <begin position="4"/>
        <end position="139"/>
    </location>
</feature>
<dbReference type="GO" id="GO:0003677">
    <property type="term" value="F:DNA binding"/>
    <property type="evidence" value="ECO:0007669"/>
    <property type="project" value="InterPro"/>
</dbReference>
<dbReference type="PANTHER" id="PTHR34322">
    <property type="entry name" value="TRANSPOSASE, Y1_TNP DOMAIN-CONTAINING"/>
    <property type="match status" value="1"/>
</dbReference>
<name>A0A2S6I1G6_9BACT</name>
<gene>
    <name evidence="2" type="ORF">CLV84_3956</name>
</gene>
<sequence length="186" mass="21191">MSYTAGEVYHLCNQSNSYVRIFREAENYRFFLQKVTTHLLPVADVLCYCLMPDHFHLMIHVRPEGAAPSASIKPQSDPQKGGQFQSGVSHAIRILLSSYTRAYNRRYKNRGTLFRSRTNGIWVDSPGYRLRCFHYIHENPVKDGLVAIATKYPHSSAAAWADLRDDQLCNFVAGERLLGVRRGRAA</sequence>